<dbReference type="Proteomes" id="UP000241158">
    <property type="component" value="Unassembled WGS sequence"/>
</dbReference>
<dbReference type="EMBL" id="PGGN01000002">
    <property type="protein sequence ID" value="PSH57999.1"/>
    <property type="molecule type" value="Genomic_DNA"/>
</dbReference>
<reference evidence="2" key="1">
    <citation type="submission" date="2017-11" db="EMBL/GenBank/DDBJ databases">
        <authorList>
            <person name="Kuznetsova I."/>
            <person name="Sazanova A."/>
            <person name="Chirak E."/>
            <person name="Safronova V."/>
            <person name="Willems A."/>
        </authorList>
    </citation>
    <scope>NUCLEOTIDE SEQUENCE [LARGE SCALE GENOMIC DNA]</scope>
    <source>
        <strain evidence="2">PEPV15</strain>
    </source>
</reference>
<dbReference type="OrthoDB" id="8115130at2"/>
<name>A0A2P7AUV2_9HYPH</name>
<accession>A0A2P7AUV2</accession>
<dbReference type="AlphaFoldDB" id="A0A2P7AUV2"/>
<protein>
    <submittedName>
        <fullName evidence="1">Uncharacterized protein</fullName>
    </submittedName>
</protein>
<evidence type="ECO:0000313" key="2">
    <source>
        <dbReference type="Proteomes" id="UP000241158"/>
    </source>
</evidence>
<evidence type="ECO:0000313" key="1">
    <source>
        <dbReference type="EMBL" id="PSH57999.1"/>
    </source>
</evidence>
<sequence length="112" mass="13024">MSRSRGEPPEGLIDREYPFQIAVLACEVSWRFENVMFLAEKLGSWRLHRSLSVDGEGFIIYRFSRQEGAECFLKAFDGEWITPAERKKGTWRSKNVRMLVGRDVGLQVRMLP</sequence>
<proteinExistence type="predicted"/>
<keyword evidence="2" id="KW-1185">Reference proteome</keyword>
<comment type="caution">
    <text evidence="1">The sequence shown here is derived from an EMBL/GenBank/DDBJ whole genome shotgun (WGS) entry which is preliminary data.</text>
</comment>
<organism evidence="1 2">
    <name type="scientific">Phyllobacterium endophyticum</name>
    <dbReference type="NCBI Taxonomy" id="1149773"/>
    <lineage>
        <taxon>Bacteria</taxon>
        <taxon>Pseudomonadati</taxon>
        <taxon>Pseudomonadota</taxon>
        <taxon>Alphaproteobacteria</taxon>
        <taxon>Hyphomicrobiales</taxon>
        <taxon>Phyllobacteriaceae</taxon>
        <taxon>Phyllobacterium</taxon>
    </lineage>
</organism>
<dbReference type="RefSeq" id="WP_106716442.1">
    <property type="nucleotide sequence ID" value="NZ_JACHXT010000001.1"/>
</dbReference>
<gene>
    <name evidence="1" type="ORF">CU100_10030</name>
</gene>